<evidence type="ECO:0000256" key="2">
    <source>
        <dbReference type="ARBA" id="ARBA00022777"/>
    </source>
</evidence>
<keyword evidence="1 3" id="KW-0808">Transferase</keyword>
<keyword evidence="3" id="KW-0547">Nucleotide-binding</keyword>
<dbReference type="OrthoDB" id="257751at2"/>
<comment type="similarity">
    <text evidence="3 4">Belongs to the bacterial glucokinase family.</text>
</comment>
<dbReference type="Gene3D" id="3.40.367.20">
    <property type="match status" value="1"/>
</dbReference>
<dbReference type="NCBIfam" id="TIGR00749">
    <property type="entry name" value="glk"/>
    <property type="match status" value="1"/>
</dbReference>
<evidence type="ECO:0000256" key="4">
    <source>
        <dbReference type="RuleBase" id="RU004046"/>
    </source>
</evidence>
<keyword evidence="3" id="KW-0324">Glycolysis</keyword>
<dbReference type="InterPro" id="IPR043129">
    <property type="entry name" value="ATPase_NBD"/>
</dbReference>
<dbReference type="RefSeq" id="WP_110254822.1">
    <property type="nucleotide sequence ID" value="NZ_QJKB01000002.1"/>
</dbReference>
<dbReference type="Gene3D" id="3.30.420.40">
    <property type="match status" value="1"/>
</dbReference>
<dbReference type="EMBL" id="QJKB01000002">
    <property type="protein sequence ID" value="PXX45391.1"/>
    <property type="molecule type" value="Genomic_DNA"/>
</dbReference>
<evidence type="ECO:0000256" key="3">
    <source>
        <dbReference type="HAMAP-Rule" id="MF_00524"/>
    </source>
</evidence>
<dbReference type="PANTHER" id="PTHR47690">
    <property type="entry name" value="GLUCOKINASE"/>
    <property type="match status" value="1"/>
</dbReference>
<keyword evidence="6" id="KW-1185">Reference proteome</keyword>
<dbReference type="GO" id="GO:0005829">
    <property type="term" value="C:cytosol"/>
    <property type="evidence" value="ECO:0007669"/>
    <property type="project" value="TreeGrafter"/>
</dbReference>
<dbReference type="PANTHER" id="PTHR47690:SF1">
    <property type="entry name" value="GLUCOKINASE"/>
    <property type="match status" value="1"/>
</dbReference>
<comment type="catalytic activity">
    <reaction evidence="3">
        <text>D-glucose + ATP = D-glucose 6-phosphate + ADP + H(+)</text>
        <dbReference type="Rhea" id="RHEA:17825"/>
        <dbReference type="ChEBI" id="CHEBI:4167"/>
        <dbReference type="ChEBI" id="CHEBI:15378"/>
        <dbReference type="ChEBI" id="CHEBI:30616"/>
        <dbReference type="ChEBI" id="CHEBI:61548"/>
        <dbReference type="ChEBI" id="CHEBI:456216"/>
        <dbReference type="EC" id="2.7.1.2"/>
    </reaction>
</comment>
<organism evidence="5 6">
    <name type="scientific">Undibacterium pigrum</name>
    <dbReference type="NCBI Taxonomy" id="401470"/>
    <lineage>
        <taxon>Bacteria</taxon>
        <taxon>Pseudomonadati</taxon>
        <taxon>Pseudomonadota</taxon>
        <taxon>Betaproteobacteria</taxon>
        <taxon>Burkholderiales</taxon>
        <taxon>Oxalobacteraceae</taxon>
        <taxon>Undibacterium</taxon>
    </lineage>
</organism>
<keyword evidence="2 3" id="KW-0418">Kinase</keyword>
<dbReference type="NCBIfam" id="NF001416">
    <property type="entry name" value="PRK00292.1-3"/>
    <property type="match status" value="1"/>
</dbReference>
<comment type="subcellular location">
    <subcellularLocation>
        <location evidence="3">Cytoplasm</location>
    </subcellularLocation>
</comment>
<dbReference type="GO" id="GO:0005536">
    <property type="term" value="F:D-glucose binding"/>
    <property type="evidence" value="ECO:0007669"/>
    <property type="project" value="InterPro"/>
</dbReference>
<evidence type="ECO:0000313" key="6">
    <source>
        <dbReference type="Proteomes" id="UP000247792"/>
    </source>
</evidence>
<feature type="binding site" evidence="3">
    <location>
        <begin position="16"/>
        <end position="21"/>
    </location>
    <ligand>
        <name>ATP</name>
        <dbReference type="ChEBI" id="CHEBI:30616"/>
    </ligand>
</feature>
<name>A0A318JN25_9BURK</name>
<dbReference type="GO" id="GO:0005524">
    <property type="term" value="F:ATP binding"/>
    <property type="evidence" value="ECO:0007669"/>
    <property type="project" value="UniProtKB-UniRule"/>
</dbReference>
<dbReference type="CDD" id="cd24008">
    <property type="entry name" value="ASKHA_NBD_GLK"/>
    <property type="match status" value="1"/>
</dbReference>
<dbReference type="InterPro" id="IPR050201">
    <property type="entry name" value="Bacterial_glucokinase"/>
</dbReference>
<comment type="caution">
    <text evidence="5">The sequence shown here is derived from an EMBL/GenBank/DDBJ whole genome shotgun (WGS) entry which is preliminary data.</text>
</comment>
<dbReference type="GO" id="GO:0004340">
    <property type="term" value="F:glucokinase activity"/>
    <property type="evidence" value="ECO:0007669"/>
    <property type="project" value="UniProtKB-UniRule"/>
</dbReference>
<dbReference type="EC" id="2.7.1.2" evidence="3"/>
<protein>
    <recommendedName>
        <fullName evidence="3">Glucokinase</fullName>
        <ecNumber evidence="3">2.7.1.2</ecNumber>
    </recommendedName>
    <alternativeName>
        <fullName evidence="3">Glucose kinase</fullName>
    </alternativeName>
</protein>
<dbReference type="AlphaFoldDB" id="A0A318JN25"/>
<sequence length="334" mass="35487">MMLSQNTRPTYPRLLADIGGTNARFALETAERQFAAVRVLACADFPSLSDAMQSYLASPELQQASDKAELHIRHAAIAIANPVDGDSISMTNHHWSFSIAAVRQQLDFSTLLVMNDFTALAMALPYLDASQRQQIGGGVEQPGRTIGLIGAGTGLGVSGIIPAGNSWAPLASEGGHASFAPANDEEVKILQSLWQQYEHVSAERLLSGKGLELICNAISGETLNAAEITHKALDGSCSACLRTVEHFCAMLGSMAGNVALTLGATGGMYIGGGIVPRLGPLFAASAFRERFVAKGRLGNYLAQIPTYLITEEYPAFLGVSAMLARHLEQEKVNI</sequence>
<dbReference type="SUPFAM" id="SSF53067">
    <property type="entry name" value="Actin-like ATPase domain"/>
    <property type="match status" value="1"/>
</dbReference>
<evidence type="ECO:0000313" key="5">
    <source>
        <dbReference type="EMBL" id="PXX45391.1"/>
    </source>
</evidence>
<reference evidence="5 6" key="1">
    <citation type="submission" date="2018-05" db="EMBL/GenBank/DDBJ databases">
        <title>Genomic Encyclopedia of Type Strains, Phase IV (KMG-IV): sequencing the most valuable type-strain genomes for metagenomic binning, comparative biology and taxonomic classification.</title>
        <authorList>
            <person name="Goeker M."/>
        </authorList>
    </citation>
    <scope>NUCLEOTIDE SEQUENCE [LARGE SCALE GENOMIC DNA]</scope>
    <source>
        <strain evidence="5 6">DSM 19792</strain>
    </source>
</reference>
<evidence type="ECO:0000256" key="1">
    <source>
        <dbReference type="ARBA" id="ARBA00022679"/>
    </source>
</evidence>
<dbReference type="GO" id="GO:0006096">
    <property type="term" value="P:glycolytic process"/>
    <property type="evidence" value="ECO:0007669"/>
    <property type="project" value="UniProtKB-UniRule"/>
</dbReference>
<dbReference type="Pfam" id="PF02685">
    <property type="entry name" value="Glucokinase"/>
    <property type="match status" value="1"/>
</dbReference>
<dbReference type="InterPro" id="IPR003836">
    <property type="entry name" value="Glucokinase"/>
</dbReference>
<keyword evidence="3" id="KW-0067">ATP-binding</keyword>
<dbReference type="Proteomes" id="UP000247792">
    <property type="component" value="Unassembled WGS sequence"/>
</dbReference>
<dbReference type="HAMAP" id="MF_00524">
    <property type="entry name" value="Glucokinase"/>
    <property type="match status" value="1"/>
</dbReference>
<proteinExistence type="inferred from homology"/>
<keyword evidence="3" id="KW-0963">Cytoplasm</keyword>
<accession>A0A318JN25</accession>
<gene>
    <name evidence="3" type="primary">glk</name>
    <name evidence="5" type="ORF">DFR42_102619</name>
</gene>